<keyword evidence="2" id="KW-1185">Reference proteome</keyword>
<organism evidence="1 2">
    <name type="scientific">Corynespora cassiicola Philippines</name>
    <dbReference type="NCBI Taxonomy" id="1448308"/>
    <lineage>
        <taxon>Eukaryota</taxon>
        <taxon>Fungi</taxon>
        <taxon>Dikarya</taxon>
        <taxon>Ascomycota</taxon>
        <taxon>Pezizomycotina</taxon>
        <taxon>Dothideomycetes</taxon>
        <taxon>Pleosporomycetidae</taxon>
        <taxon>Pleosporales</taxon>
        <taxon>Corynesporascaceae</taxon>
        <taxon>Corynespora</taxon>
    </lineage>
</organism>
<dbReference type="AlphaFoldDB" id="A0A2T2NX65"/>
<sequence length="107" mass="12140">MVPRSCSPQPRNSPTLRKTTLDLSVTRRLLESQLSLDFSIAQRPVTRLLSSCPAGDAPRTSAPTNLRLTQADRPSTFHACYDYYDYYDYYDHYGFTILPLPLLPAVL</sequence>
<name>A0A2T2NX65_CORCC</name>
<dbReference type="EMBL" id="KZ678132">
    <property type="protein sequence ID" value="PSN70003.1"/>
    <property type="molecule type" value="Genomic_DNA"/>
</dbReference>
<accession>A0A2T2NX65</accession>
<dbReference type="Proteomes" id="UP000240883">
    <property type="component" value="Unassembled WGS sequence"/>
</dbReference>
<evidence type="ECO:0000313" key="1">
    <source>
        <dbReference type="EMBL" id="PSN70003.1"/>
    </source>
</evidence>
<evidence type="ECO:0000313" key="2">
    <source>
        <dbReference type="Proteomes" id="UP000240883"/>
    </source>
</evidence>
<gene>
    <name evidence="1" type="ORF">BS50DRAFT_631950</name>
</gene>
<proteinExistence type="predicted"/>
<protein>
    <submittedName>
        <fullName evidence="1">Uncharacterized protein</fullName>
    </submittedName>
</protein>
<reference evidence="1 2" key="1">
    <citation type="journal article" date="2018" name="Front. Microbiol.">
        <title>Genome-Wide Analysis of Corynespora cassiicola Leaf Fall Disease Putative Effectors.</title>
        <authorList>
            <person name="Lopez D."/>
            <person name="Ribeiro S."/>
            <person name="Label P."/>
            <person name="Fumanal B."/>
            <person name="Venisse J.S."/>
            <person name="Kohler A."/>
            <person name="de Oliveira R.R."/>
            <person name="Labutti K."/>
            <person name="Lipzen A."/>
            <person name="Lail K."/>
            <person name="Bauer D."/>
            <person name="Ohm R.A."/>
            <person name="Barry K.W."/>
            <person name="Spatafora J."/>
            <person name="Grigoriev I.V."/>
            <person name="Martin F.M."/>
            <person name="Pujade-Renaud V."/>
        </authorList>
    </citation>
    <scope>NUCLEOTIDE SEQUENCE [LARGE SCALE GENOMIC DNA]</scope>
    <source>
        <strain evidence="1 2">Philippines</strain>
    </source>
</reference>